<dbReference type="Pfam" id="PF07963">
    <property type="entry name" value="N_methyl"/>
    <property type="match status" value="1"/>
</dbReference>
<proteinExistence type="predicted"/>
<evidence type="ECO:0000256" key="1">
    <source>
        <dbReference type="SAM" id="Phobius"/>
    </source>
</evidence>
<dbReference type="SUPFAM" id="SSF54523">
    <property type="entry name" value="Pili subunits"/>
    <property type="match status" value="1"/>
</dbReference>
<dbReference type="EMBL" id="FQYP01000003">
    <property type="protein sequence ID" value="SHI86165.1"/>
    <property type="molecule type" value="Genomic_DNA"/>
</dbReference>
<evidence type="ECO:0000313" key="2">
    <source>
        <dbReference type="EMBL" id="SHI86165.1"/>
    </source>
</evidence>
<keyword evidence="1" id="KW-0812">Transmembrane</keyword>
<organism evidence="2 3">
    <name type="scientific">Aquimarina spongiae</name>
    <dbReference type="NCBI Taxonomy" id="570521"/>
    <lineage>
        <taxon>Bacteria</taxon>
        <taxon>Pseudomonadati</taxon>
        <taxon>Bacteroidota</taxon>
        <taxon>Flavobacteriia</taxon>
        <taxon>Flavobacteriales</taxon>
        <taxon>Flavobacteriaceae</taxon>
        <taxon>Aquimarina</taxon>
    </lineage>
</organism>
<sequence length="154" mass="17449">MKKLGGKIKAFTLTEVMVVIVISAIVAGLAFSILNLVQHNMRSIEDNYAQKSELQSLEVALTIDFNRYTNAQWLAREEVLVLSSPIHQKQYRFMGDSIVTNEQSFKVNLKEKSFLFEGASVNSGSIDAIKLTFDNTARLHQIFVFKHNDPTIHF</sequence>
<dbReference type="NCBIfam" id="TIGR02532">
    <property type="entry name" value="IV_pilin_GFxxxE"/>
    <property type="match status" value="1"/>
</dbReference>
<feature type="transmembrane region" description="Helical" evidence="1">
    <location>
        <begin position="12"/>
        <end position="34"/>
    </location>
</feature>
<keyword evidence="1" id="KW-1133">Transmembrane helix</keyword>
<keyword evidence="3" id="KW-1185">Reference proteome</keyword>
<dbReference type="InterPro" id="IPR012902">
    <property type="entry name" value="N_methyl_site"/>
</dbReference>
<dbReference type="STRING" id="570521.SAMN04488508_103459"/>
<accession>A0A1M6EKU7</accession>
<protein>
    <submittedName>
        <fullName evidence="2">Prepilin-type N-terminal cleavage/methylation domain-containing protein</fullName>
    </submittedName>
</protein>
<dbReference type="AlphaFoldDB" id="A0A1M6EKU7"/>
<dbReference type="RefSeq" id="WP_073315787.1">
    <property type="nucleotide sequence ID" value="NZ_FQYP01000003.1"/>
</dbReference>
<evidence type="ECO:0000313" key="3">
    <source>
        <dbReference type="Proteomes" id="UP000184432"/>
    </source>
</evidence>
<dbReference type="Proteomes" id="UP000184432">
    <property type="component" value="Unassembled WGS sequence"/>
</dbReference>
<gene>
    <name evidence="2" type="ORF">SAMN04488508_103459</name>
</gene>
<name>A0A1M6EKU7_9FLAO</name>
<keyword evidence="1" id="KW-0472">Membrane</keyword>
<dbReference type="InterPro" id="IPR045584">
    <property type="entry name" value="Pilin-like"/>
</dbReference>
<reference evidence="3" key="1">
    <citation type="submission" date="2016-11" db="EMBL/GenBank/DDBJ databases">
        <authorList>
            <person name="Varghese N."/>
            <person name="Submissions S."/>
        </authorList>
    </citation>
    <scope>NUCLEOTIDE SEQUENCE [LARGE SCALE GENOMIC DNA]</scope>
    <source>
        <strain evidence="3">DSM 22623</strain>
    </source>
</reference>
<dbReference type="OrthoDB" id="1189466at2"/>